<evidence type="ECO:0000313" key="4">
    <source>
        <dbReference type="Proteomes" id="UP000462014"/>
    </source>
</evidence>
<dbReference type="InterPro" id="IPR052016">
    <property type="entry name" value="Bact_Sigma-Reg"/>
</dbReference>
<evidence type="ECO:0000259" key="2">
    <source>
        <dbReference type="SMART" id="SM00331"/>
    </source>
</evidence>
<evidence type="ECO:0000313" key="3">
    <source>
        <dbReference type="EMBL" id="MVN19932.1"/>
    </source>
</evidence>
<dbReference type="PANTHER" id="PTHR43156:SF2">
    <property type="entry name" value="STAGE II SPORULATION PROTEIN E"/>
    <property type="match status" value="1"/>
</dbReference>
<dbReference type="EMBL" id="WPIK01000001">
    <property type="protein sequence ID" value="MVN19932.1"/>
    <property type="molecule type" value="Genomic_DNA"/>
</dbReference>
<protein>
    <submittedName>
        <fullName evidence="3">SpoIIE family protein phosphatase</fullName>
    </submittedName>
</protein>
<comment type="caution">
    <text evidence="3">The sequence shown here is derived from an EMBL/GenBank/DDBJ whole genome shotgun (WGS) entry which is preliminary data.</text>
</comment>
<dbReference type="RefSeq" id="WP_157562669.1">
    <property type="nucleotide sequence ID" value="NZ_WPIK01000001.1"/>
</dbReference>
<name>A0A7K1SRJ5_9SPHI</name>
<dbReference type="SUPFAM" id="SSF55781">
    <property type="entry name" value="GAF domain-like"/>
    <property type="match status" value="1"/>
</dbReference>
<evidence type="ECO:0000256" key="1">
    <source>
        <dbReference type="ARBA" id="ARBA00022801"/>
    </source>
</evidence>
<dbReference type="InterPro" id="IPR001932">
    <property type="entry name" value="PPM-type_phosphatase-like_dom"/>
</dbReference>
<dbReference type="Proteomes" id="UP000462014">
    <property type="component" value="Unassembled WGS sequence"/>
</dbReference>
<dbReference type="Pfam" id="PF07228">
    <property type="entry name" value="SpoIIE"/>
    <property type="match status" value="1"/>
</dbReference>
<dbReference type="Gene3D" id="3.60.40.10">
    <property type="entry name" value="PPM-type phosphatase domain"/>
    <property type="match status" value="1"/>
</dbReference>
<dbReference type="AlphaFoldDB" id="A0A7K1SRJ5"/>
<dbReference type="GO" id="GO:0016791">
    <property type="term" value="F:phosphatase activity"/>
    <property type="evidence" value="ECO:0007669"/>
    <property type="project" value="TreeGrafter"/>
</dbReference>
<keyword evidence="4" id="KW-1185">Reference proteome</keyword>
<dbReference type="SMART" id="SM00331">
    <property type="entry name" value="PP2C_SIG"/>
    <property type="match status" value="1"/>
</dbReference>
<organism evidence="3 4">
    <name type="scientific">Mucilaginibacter arboris</name>
    <dbReference type="NCBI Taxonomy" id="2682090"/>
    <lineage>
        <taxon>Bacteria</taxon>
        <taxon>Pseudomonadati</taxon>
        <taxon>Bacteroidota</taxon>
        <taxon>Sphingobacteriia</taxon>
        <taxon>Sphingobacteriales</taxon>
        <taxon>Sphingobacteriaceae</taxon>
        <taxon>Mucilaginibacter</taxon>
    </lineage>
</organism>
<accession>A0A7K1SRJ5</accession>
<dbReference type="PANTHER" id="PTHR43156">
    <property type="entry name" value="STAGE II SPORULATION PROTEIN E-RELATED"/>
    <property type="match status" value="1"/>
</dbReference>
<sequence>MQNYNDHSEEDELVRLLLKRQAELNALLEITQAINKSASTLILIDMLEVIMKDYLQVGKFRFITETEGQFKCISYYGGEFEQHRVLLKCCKGLGKFRGPVSLSSNENEVLKNYDYFIPVFQKNKMLAFALIGDFKTTPQMMGNDLNFIQTLTNVIMVALENKKLFKKRIEAERFQREMELAGDVQQMLIPLTIYSEPGIDVAARYLPHQNIGGDYYDFIRLNQNEFLWCIADVSGKGVSAALLMANLQASLRAWASVEEDLTTIIKKLNDIIIKTTKGEKFITMFLGKFNQQTRVLSYINAGHNPSVLYYKGCVTELKQGTTLIGVLDELPFVNTGEMLLEEEFMIFNYTDGLIEYDQENPDWNENKLGQYVKTYGKLKPDQFNTKVLDHVNRWVQGKPIDDVTLLTISCK</sequence>
<feature type="domain" description="PPM-type phosphatase" evidence="2">
    <location>
        <begin position="196"/>
        <end position="410"/>
    </location>
</feature>
<proteinExistence type="predicted"/>
<reference evidence="3 4" key="1">
    <citation type="submission" date="2019-12" db="EMBL/GenBank/DDBJ databases">
        <title>Mucilaginibacter sp. HMF7410 genome sequencing and assembly.</title>
        <authorList>
            <person name="Kang H."/>
            <person name="Cha I."/>
            <person name="Kim H."/>
            <person name="Joh K."/>
        </authorList>
    </citation>
    <scope>NUCLEOTIDE SEQUENCE [LARGE SCALE GENOMIC DNA]</scope>
    <source>
        <strain evidence="3 4">HMF7410</strain>
    </source>
</reference>
<keyword evidence="1" id="KW-0378">Hydrolase</keyword>
<dbReference type="InterPro" id="IPR036457">
    <property type="entry name" value="PPM-type-like_dom_sf"/>
</dbReference>
<gene>
    <name evidence="3" type="ORF">GO621_00100</name>
</gene>